<dbReference type="RefSeq" id="XP_002766559.1">
    <property type="nucleotide sequence ID" value="XM_002766513.1"/>
</dbReference>
<dbReference type="InParanoid" id="C5LVG6"/>
<evidence type="ECO:0000256" key="1">
    <source>
        <dbReference type="SAM" id="Coils"/>
    </source>
</evidence>
<dbReference type="EMBL" id="GG685886">
    <property type="protein sequence ID" value="EEQ99276.1"/>
    <property type="molecule type" value="Genomic_DNA"/>
</dbReference>
<sequence>MKTSRRSTLQAMEKDNDDLFNENLILRRNLDEALKRCMKMEEQLGILKLEMAKIGKERDDAQADN</sequence>
<feature type="non-terminal residue" evidence="2">
    <location>
        <position position="65"/>
    </location>
</feature>
<organism evidence="3">
    <name type="scientific">Perkinsus marinus (strain ATCC 50983 / TXsc)</name>
    <dbReference type="NCBI Taxonomy" id="423536"/>
    <lineage>
        <taxon>Eukaryota</taxon>
        <taxon>Sar</taxon>
        <taxon>Alveolata</taxon>
        <taxon>Perkinsozoa</taxon>
        <taxon>Perkinsea</taxon>
        <taxon>Perkinsida</taxon>
        <taxon>Perkinsidae</taxon>
        <taxon>Perkinsus</taxon>
    </lineage>
</organism>
<dbReference type="AlphaFoldDB" id="C5LVG6"/>
<dbReference type="Proteomes" id="UP000007800">
    <property type="component" value="Unassembled WGS sequence"/>
</dbReference>
<evidence type="ECO:0000313" key="2">
    <source>
        <dbReference type="EMBL" id="EEQ99276.1"/>
    </source>
</evidence>
<dbReference type="GeneID" id="9045283"/>
<accession>C5LVG6</accession>
<keyword evidence="1" id="KW-0175">Coiled coil</keyword>
<gene>
    <name evidence="2" type="ORF">Pmar_PMAR018338</name>
</gene>
<evidence type="ECO:0000313" key="3">
    <source>
        <dbReference type="Proteomes" id="UP000007800"/>
    </source>
</evidence>
<reference evidence="2 3" key="1">
    <citation type="submission" date="2008-07" db="EMBL/GenBank/DDBJ databases">
        <authorList>
            <person name="El-Sayed N."/>
            <person name="Caler E."/>
            <person name="Inman J."/>
            <person name="Amedeo P."/>
            <person name="Hass B."/>
            <person name="Wortman J."/>
        </authorList>
    </citation>
    <scope>NUCLEOTIDE SEQUENCE [LARGE SCALE GENOMIC DNA]</scope>
    <source>
        <strain evidence="3">ATCC 50983 / TXsc</strain>
    </source>
</reference>
<keyword evidence="3" id="KW-1185">Reference proteome</keyword>
<feature type="coiled-coil region" evidence="1">
    <location>
        <begin position="9"/>
        <end position="50"/>
    </location>
</feature>
<protein>
    <submittedName>
        <fullName evidence="2">Uncharacterized protein</fullName>
    </submittedName>
</protein>
<name>C5LVG6_PERM5</name>
<proteinExistence type="predicted"/>
<dbReference type="OrthoDB" id="10426521at2759"/>